<reference evidence="3" key="2">
    <citation type="submission" date="2019-01" db="EMBL/GenBank/DDBJ databases">
        <title>Sinorhodobacter populi sp. nov. isolated from the symptomatic bark tissue of Populus euramericana canker.</title>
        <authorList>
            <person name="Li Y."/>
        </authorList>
    </citation>
    <scope>NUCLEOTIDE SEQUENCE [LARGE SCALE GENOMIC DNA]</scope>
    <source>
        <strain evidence="3">CGMCC 1.12963</strain>
    </source>
</reference>
<evidence type="ECO:0000313" key="2">
    <source>
        <dbReference type="EMBL" id="RWR50352.1"/>
    </source>
</evidence>
<dbReference type="Gene3D" id="2.40.10.270">
    <property type="entry name" value="Bacteriophage SPP1 head-tail adaptor protein"/>
    <property type="match status" value="1"/>
</dbReference>
<protein>
    <submittedName>
        <fullName evidence="2">Head-tail adaptor protein</fullName>
    </submittedName>
</protein>
<reference evidence="2 3" key="1">
    <citation type="submission" date="2019-01" db="EMBL/GenBank/DDBJ databases">
        <title>Sinorhodobacter populi sp. nov. isolated from the symptomatic bark tissue of Populus euramericana canker.</title>
        <authorList>
            <person name="Xu G."/>
        </authorList>
    </citation>
    <scope>NUCLEOTIDE SEQUENCE [LARGE SCALE GENOMIC DNA]</scope>
    <source>
        <strain evidence="2 3">CGMCC 1.12963</strain>
    </source>
</reference>
<feature type="region of interest" description="Disordered" evidence="1">
    <location>
        <begin position="1"/>
        <end position="22"/>
    </location>
</feature>
<proteinExistence type="predicted"/>
<dbReference type="EMBL" id="SAVA01000009">
    <property type="protein sequence ID" value="RWR50352.1"/>
    <property type="molecule type" value="Genomic_DNA"/>
</dbReference>
<evidence type="ECO:0000256" key="1">
    <source>
        <dbReference type="SAM" id="MobiDB-lite"/>
    </source>
</evidence>
<accession>A0A3S3PEK2</accession>
<organism evidence="2 3">
    <name type="scientific">Paenirhodobacter huangdaonensis</name>
    <dbReference type="NCBI Taxonomy" id="2501515"/>
    <lineage>
        <taxon>Bacteria</taxon>
        <taxon>Pseudomonadati</taxon>
        <taxon>Pseudomonadota</taxon>
        <taxon>Alphaproteobacteria</taxon>
        <taxon>Rhodobacterales</taxon>
        <taxon>Rhodobacter group</taxon>
        <taxon>Paenirhodobacter</taxon>
    </lineage>
</organism>
<dbReference type="Proteomes" id="UP000288071">
    <property type="component" value="Unassembled WGS sequence"/>
</dbReference>
<gene>
    <name evidence="2" type="ORF">EOW66_15225</name>
</gene>
<evidence type="ECO:0000313" key="3">
    <source>
        <dbReference type="Proteomes" id="UP000288071"/>
    </source>
</evidence>
<dbReference type="InterPro" id="IPR008767">
    <property type="entry name" value="Phage_SPP1_head-tail_adaptor"/>
</dbReference>
<name>A0A3S3PEK2_9RHOB</name>
<dbReference type="AlphaFoldDB" id="A0A3S3PEK2"/>
<sequence length="107" mass="11757">MGGSTQARIRFERATRSPDGAGGARRVWAALDRRPEVWARVRAGSGGESFEGGRVNATAMVVFRLRRRSDLTPLDRILWQGVAYNIRTLLPAAGSFMEIEAERGVPS</sequence>
<comment type="caution">
    <text evidence="2">The sequence shown here is derived from an EMBL/GenBank/DDBJ whole genome shotgun (WGS) entry which is preliminary data.</text>
</comment>
<keyword evidence="3" id="KW-1185">Reference proteome</keyword>
<dbReference type="InterPro" id="IPR038666">
    <property type="entry name" value="SSP1_head-tail_sf"/>
</dbReference>
<dbReference type="RefSeq" id="WP_128157154.1">
    <property type="nucleotide sequence ID" value="NZ_JBHSOM010000008.1"/>
</dbReference>
<dbReference type="Pfam" id="PF05521">
    <property type="entry name" value="Phage_HCP"/>
    <property type="match status" value="1"/>
</dbReference>